<dbReference type="EMBL" id="AFHG01000030">
    <property type="protein sequence ID" value="EGK72908.1"/>
    <property type="molecule type" value="Genomic_DNA"/>
</dbReference>
<evidence type="ECO:0000313" key="2">
    <source>
        <dbReference type="Proteomes" id="UP000005019"/>
    </source>
</evidence>
<dbReference type="STRING" id="1000565.METUNv1_00740"/>
<dbReference type="Proteomes" id="UP000005019">
    <property type="component" value="Unassembled WGS sequence"/>
</dbReference>
<organism evidence="1 2">
    <name type="scientific">Methyloversatilis universalis (strain ATCC BAA-1314 / DSM 25237 / JCM 13912 / CCUG 52030 / FAM5)</name>
    <dbReference type="NCBI Taxonomy" id="1000565"/>
    <lineage>
        <taxon>Bacteria</taxon>
        <taxon>Pseudomonadati</taxon>
        <taxon>Pseudomonadota</taxon>
        <taxon>Betaproteobacteria</taxon>
        <taxon>Nitrosomonadales</taxon>
        <taxon>Sterolibacteriaceae</taxon>
        <taxon>Methyloversatilis</taxon>
    </lineage>
</organism>
<dbReference type="InterPro" id="IPR014717">
    <property type="entry name" value="Transl_elong_EF1B/ribsomal_bS6"/>
</dbReference>
<accession>F5R9B7</accession>
<dbReference type="Pfam" id="PF10741">
    <property type="entry name" value="T2SSM_b"/>
    <property type="match status" value="1"/>
</dbReference>
<name>F5R9B7_METUF</name>
<dbReference type="GO" id="GO:0043107">
    <property type="term" value="P:type IV pilus-dependent motility"/>
    <property type="evidence" value="ECO:0007669"/>
    <property type="project" value="InterPro"/>
</dbReference>
<proteinExistence type="predicted"/>
<dbReference type="eggNOG" id="COG3167">
    <property type="taxonomic scope" value="Bacteria"/>
</dbReference>
<dbReference type="Gene3D" id="3.30.70.60">
    <property type="match status" value="1"/>
</dbReference>
<gene>
    <name evidence="1" type="ORF">METUNv1_00740</name>
</gene>
<dbReference type="RefSeq" id="WP_008058936.1">
    <property type="nucleotide sequence ID" value="NZ_AFHG01000030.1"/>
</dbReference>
<keyword evidence="2" id="KW-1185">Reference proteome</keyword>
<reference evidence="1 2" key="1">
    <citation type="journal article" date="2011" name="J. Bacteriol.">
        <title>Genome sequence of Methyloversatilis universalis FAM5T, a methylotrophic representative of the order Rhodocyclales.</title>
        <authorList>
            <person name="Kittichotirat W."/>
            <person name="Good N.M."/>
            <person name="Hall R."/>
            <person name="Bringel F."/>
            <person name="Lajus A."/>
            <person name="Medigue C."/>
            <person name="Smalley N.E."/>
            <person name="Beck D."/>
            <person name="Bumgarner R."/>
            <person name="Vuilleumier S."/>
            <person name="Kalyuzhnaya M.G."/>
        </authorList>
    </citation>
    <scope>NUCLEOTIDE SEQUENCE [LARGE SCALE GENOMIC DNA]</scope>
    <source>
        <strain evidence="2">ATCC BAA-1314 / JCM 13912 / FAM5</strain>
    </source>
</reference>
<dbReference type="GO" id="GO:0043683">
    <property type="term" value="P:type IV pilus assembly"/>
    <property type="evidence" value="ECO:0007669"/>
    <property type="project" value="InterPro"/>
</dbReference>
<dbReference type="InterPro" id="IPR034756">
    <property type="entry name" value="T2SSM_b"/>
</dbReference>
<evidence type="ECO:0000313" key="1">
    <source>
        <dbReference type="EMBL" id="EGK72908.1"/>
    </source>
</evidence>
<dbReference type="AlphaFoldDB" id="F5R9B7"/>
<comment type="caution">
    <text evidence="1">The sequence shown here is derived from an EMBL/GenBank/DDBJ whole genome shotgun (WGS) entry which is preliminary data.</text>
</comment>
<sequence>MKARGEAGMGVLQTRLTHAVARAGWAGALGAGLLAFALALHLGASAPLQAERLTLEAERDALARKVAQGVTVESPREQVERFDAALVERSRLPSLLADLSRLATAGKLSLARVESRESQPLGSGYARQEYLFPLRGSYPALRTWLADIQRLSPSVLVEDVNLRREDVGRDAVEATVRVSIVMKDAP</sequence>
<protein>
    <submittedName>
        <fullName evidence="1">Uncharacterized protein</fullName>
    </submittedName>
</protein>